<reference evidence="1 2" key="1">
    <citation type="submission" date="2018-08" db="EMBL/GenBank/DDBJ databases">
        <title>Sequencing the genomes of 1000 actinobacteria strains.</title>
        <authorList>
            <person name="Klenk H.-P."/>
        </authorList>
    </citation>
    <scope>NUCLEOTIDE SEQUENCE [LARGE SCALE GENOMIC DNA]</scope>
    <source>
        <strain evidence="1 2">DSM 43927</strain>
    </source>
</reference>
<proteinExistence type="predicted"/>
<dbReference type="RefSeq" id="WP_116025609.1">
    <property type="nucleotide sequence ID" value="NZ_QTTT01000001.1"/>
</dbReference>
<organism evidence="1 2">
    <name type="scientific">Thermomonospora umbrina</name>
    <dbReference type="NCBI Taxonomy" id="111806"/>
    <lineage>
        <taxon>Bacteria</taxon>
        <taxon>Bacillati</taxon>
        <taxon>Actinomycetota</taxon>
        <taxon>Actinomycetes</taxon>
        <taxon>Streptosporangiales</taxon>
        <taxon>Thermomonosporaceae</taxon>
        <taxon>Thermomonospora</taxon>
    </lineage>
</organism>
<accession>A0A3D9SWY1</accession>
<evidence type="ECO:0000313" key="1">
    <source>
        <dbReference type="EMBL" id="REF00460.1"/>
    </source>
</evidence>
<protein>
    <submittedName>
        <fullName evidence="1">Uncharacterized protein</fullName>
    </submittedName>
</protein>
<gene>
    <name evidence="1" type="ORF">DFJ69_5998</name>
</gene>
<dbReference type="AlphaFoldDB" id="A0A3D9SWY1"/>
<evidence type="ECO:0000313" key="2">
    <source>
        <dbReference type="Proteomes" id="UP000256661"/>
    </source>
</evidence>
<dbReference type="EMBL" id="QTTT01000001">
    <property type="protein sequence ID" value="REF00460.1"/>
    <property type="molecule type" value="Genomic_DNA"/>
</dbReference>
<keyword evidence="2" id="KW-1185">Reference proteome</keyword>
<name>A0A3D9SWY1_9ACTN</name>
<dbReference type="Proteomes" id="UP000256661">
    <property type="component" value="Unassembled WGS sequence"/>
</dbReference>
<comment type="caution">
    <text evidence="1">The sequence shown here is derived from an EMBL/GenBank/DDBJ whole genome shotgun (WGS) entry which is preliminary data.</text>
</comment>
<sequence length="84" mass="9297">MSIYDDDVYVDTVEKELMQIRELQRDADAHARRVIERALDGGRGWEEIAGAVGVADVAAMQRYYEGVVRRLTGISASLPGEASQ</sequence>